<evidence type="ECO:0000313" key="1">
    <source>
        <dbReference type="EMBL" id="GEN74210.1"/>
    </source>
</evidence>
<dbReference type="RefSeq" id="WP_111961027.1">
    <property type="nucleotide sequence ID" value="NZ_BJYI01000030.1"/>
</dbReference>
<reference evidence="1 2" key="1">
    <citation type="submission" date="2019-07" db="EMBL/GenBank/DDBJ databases">
        <title>Whole genome shotgun sequence of Chryseobacterium lathyri NBRC 105250.</title>
        <authorList>
            <person name="Hosoyama A."/>
            <person name="Uohara A."/>
            <person name="Ohji S."/>
            <person name="Ichikawa N."/>
        </authorList>
    </citation>
    <scope>NUCLEOTIDE SEQUENCE [LARGE SCALE GENOMIC DNA]</scope>
    <source>
        <strain evidence="1 2">NBRC 105250</strain>
    </source>
</reference>
<dbReference type="Proteomes" id="UP000321150">
    <property type="component" value="Unassembled WGS sequence"/>
</dbReference>
<dbReference type="OrthoDB" id="1274326at2"/>
<dbReference type="AlphaFoldDB" id="A0A511YG77"/>
<organism evidence="1 2">
    <name type="scientific">Chryseobacterium lathyri</name>
    <dbReference type="NCBI Taxonomy" id="395933"/>
    <lineage>
        <taxon>Bacteria</taxon>
        <taxon>Pseudomonadati</taxon>
        <taxon>Bacteroidota</taxon>
        <taxon>Flavobacteriia</taxon>
        <taxon>Flavobacteriales</taxon>
        <taxon>Weeksellaceae</taxon>
        <taxon>Chryseobacterium group</taxon>
        <taxon>Chryseobacterium</taxon>
    </lineage>
</organism>
<name>A0A511YG77_9FLAO</name>
<sequence length="260" mass="30763">MEAKKKKLDELEEDLFIATVLSYEPEFIHHLEKCMDICFVGLKGTFEKKEPANEDEVISFSSAMQAAMEENFSITDKMKKIFTDFHYAIDEVNEKIYFRSSCIIKIFSCYLIQEKKLKFNVDNEIFDFLFYFYYQSDSNCKETAKEIFVDFMVNLFRFIIYRDFLKLIRFFNSDFLLKPNDNHIPIRIALLDSLNLIGELNNSVPNKENIYRIIHAIVGGNEDNVKKYCLSLIGRSSLSQKQITKKHKEFAQRYINEKKL</sequence>
<proteinExistence type="predicted"/>
<evidence type="ECO:0000313" key="2">
    <source>
        <dbReference type="Proteomes" id="UP000321150"/>
    </source>
</evidence>
<dbReference type="EMBL" id="BJYI01000030">
    <property type="protein sequence ID" value="GEN74210.1"/>
    <property type="molecule type" value="Genomic_DNA"/>
</dbReference>
<protein>
    <submittedName>
        <fullName evidence="1">Uncharacterized protein</fullName>
    </submittedName>
</protein>
<gene>
    <name evidence="1" type="ORF">CLA01_42820</name>
</gene>
<accession>A0A511YG77</accession>
<comment type="caution">
    <text evidence="1">The sequence shown here is derived from an EMBL/GenBank/DDBJ whole genome shotgun (WGS) entry which is preliminary data.</text>
</comment>